<feature type="chain" id="PRO_5046482061" description="DUF4197 family protein" evidence="1">
    <location>
        <begin position="23"/>
        <end position="203"/>
    </location>
</feature>
<reference evidence="2 3" key="1">
    <citation type="submission" date="2020-01" db="EMBL/GenBank/DDBJ databases">
        <authorList>
            <person name="Lee S.D."/>
        </authorList>
    </citation>
    <scope>NUCLEOTIDE SEQUENCE [LARGE SCALE GENOMIC DNA]</scope>
    <source>
        <strain evidence="2 3">SAP-35</strain>
    </source>
</reference>
<accession>A0ABX0FGG4</accession>
<gene>
    <name evidence="2" type="ORF">GW587_05195</name>
</gene>
<feature type="signal peptide" evidence="1">
    <location>
        <begin position="1"/>
        <end position="22"/>
    </location>
</feature>
<evidence type="ECO:0000313" key="2">
    <source>
        <dbReference type="EMBL" id="NGZ83653.1"/>
    </source>
</evidence>
<sequence>MANYLNRLAAAALLLACGSAAAQLGNGGGTYAGVDKININPPAIVAQFVGNAQALLNADKTLLAAVGLPELAAKAGAEAGALAPDATRAQIENALKTQSDSGQALEQQLAKAKLDDAARLQFSMGIGDLARGVIQYAGMSRDLVEMRKAIKPAGAAGASSIYLTKALPGAVKELGQTLKAVVDYAKANNITLPPVAAEALAQL</sequence>
<protein>
    <recommendedName>
        <fullName evidence="4">DUF4197 family protein</fullName>
    </recommendedName>
</protein>
<dbReference type="Proteomes" id="UP000666369">
    <property type="component" value="Unassembled WGS sequence"/>
</dbReference>
<dbReference type="EMBL" id="JAADJT010000002">
    <property type="protein sequence ID" value="NGZ83653.1"/>
    <property type="molecule type" value="Genomic_DNA"/>
</dbReference>
<evidence type="ECO:0008006" key="4">
    <source>
        <dbReference type="Google" id="ProtNLM"/>
    </source>
</evidence>
<comment type="caution">
    <text evidence="2">The sequence shown here is derived from an EMBL/GenBank/DDBJ whole genome shotgun (WGS) entry which is preliminary data.</text>
</comment>
<organism evidence="2 3">
    <name type="scientific">Duganella aceris</name>
    <dbReference type="NCBI Taxonomy" id="2703883"/>
    <lineage>
        <taxon>Bacteria</taxon>
        <taxon>Pseudomonadati</taxon>
        <taxon>Pseudomonadota</taxon>
        <taxon>Betaproteobacteria</taxon>
        <taxon>Burkholderiales</taxon>
        <taxon>Oxalobacteraceae</taxon>
        <taxon>Telluria group</taxon>
        <taxon>Duganella</taxon>
    </lineage>
</organism>
<evidence type="ECO:0000313" key="3">
    <source>
        <dbReference type="Proteomes" id="UP000666369"/>
    </source>
</evidence>
<dbReference type="RefSeq" id="WP_166099470.1">
    <property type="nucleotide sequence ID" value="NZ_JAADJT010000002.1"/>
</dbReference>
<name>A0ABX0FGG4_9BURK</name>
<proteinExistence type="predicted"/>
<keyword evidence="3" id="KW-1185">Reference proteome</keyword>
<evidence type="ECO:0000256" key="1">
    <source>
        <dbReference type="SAM" id="SignalP"/>
    </source>
</evidence>
<keyword evidence="1" id="KW-0732">Signal</keyword>
<reference evidence="3" key="2">
    <citation type="submission" date="2023-07" db="EMBL/GenBank/DDBJ databases">
        <title>Duganella aceri sp. nov., isolated from tree sap.</title>
        <authorList>
            <person name="Kim I.S."/>
        </authorList>
    </citation>
    <scope>NUCLEOTIDE SEQUENCE [LARGE SCALE GENOMIC DNA]</scope>
    <source>
        <strain evidence="3">SAP-35</strain>
    </source>
</reference>